<evidence type="ECO:0000256" key="8">
    <source>
        <dbReference type="ARBA" id="ARBA00048543"/>
    </source>
</evidence>
<protein>
    <recommendedName>
        <fullName evidence="9">1-deoxy-D-xylulose 5-phosphate reductoisomerase</fullName>
        <shortName evidence="9">DXP reductoisomerase</shortName>
        <ecNumber evidence="9">1.1.1.267</ecNumber>
    </recommendedName>
    <alternativeName>
        <fullName evidence="9">1-deoxyxylulose-5-phosphate reductoisomerase</fullName>
    </alternativeName>
    <alternativeName>
        <fullName evidence="9">2-C-methyl-D-erythritol 4-phosphate synthase</fullName>
    </alternativeName>
</protein>
<dbReference type="Pfam" id="PF13288">
    <property type="entry name" value="DXPR_C"/>
    <property type="match status" value="1"/>
</dbReference>
<evidence type="ECO:0000256" key="1">
    <source>
        <dbReference type="ARBA" id="ARBA00005094"/>
    </source>
</evidence>
<dbReference type="PANTHER" id="PTHR30525">
    <property type="entry name" value="1-DEOXY-D-XYLULOSE 5-PHOSPHATE REDUCTOISOMERASE"/>
    <property type="match status" value="1"/>
</dbReference>
<feature type="binding site" evidence="9">
    <location>
        <position position="31"/>
    </location>
    <ligand>
        <name>NADPH</name>
        <dbReference type="ChEBI" id="CHEBI:57783"/>
    </ligand>
</feature>
<evidence type="ECO:0000256" key="3">
    <source>
        <dbReference type="ARBA" id="ARBA00022723"/>
    </source>
</evidence>
<feature type="binding site" evidence="9">
    <location>
        <position position="162"/>
    </location>
    <ligand>
        <name>1-deoxy-D-xylulose 5-phosphate</name>
        <dbReference type="ChEBI" id="CHEBI:57792"/>
    </ligand>
</feature>
<evidence type="ECO:0000259" key="12">
    <source>
        <dbReference type="Pfam" id="PF13288"/>
    </source>
</evidence>
<dbReference type="PIRSF" id="PIRSF006205">
    <property type="entry name" value="Dxp_reductismrs"/>
    <property type="match status" value="1"/>
</dbReference>
<dbReference type="InterPro" id="IPR003821">
    <property type="entry name" value="DXP_reductoisomerase"/>
</dbReference>
<feature type="binding site" evidence="9">
    <location>
        <position position="210"/>
    </location>
    <ligand>
        <name>1-deoxy-D-xylulose 5-phosphate</name>
        <dbReference type="ChEBI" id="CHEBI:57792"/>
    </ligand>
</feature>
<dbReference type="SUPFAM" id="SSF55347">
    <property type="entry name" value="Glyceraldehyde-3-phosphate dehydrogenase-like, C-terminal domain"/>
    <property type="match status" value="1"/>
</dbReference>
<dbReference type="SUPFAM" id="SSF69055">
    <property type="entry name" value="1-deoxy-D-xylulose-5-phosphate reductoisomerase, C-terminal domain"/>
    <property type="match status" value="1"/>
</dbReference>
<dbReference type="EC" id="1.1.1.267" evidence="9"/>
<evidence type="ECO:0000259" key="11">
    <source>
        <dbReference type="Pfam" id="PF08436"/>
    </source>
</evidence>
<dbReference type="GO" id="GO:0016853">
    <property type="term" value="F:isomerase activity"/>
    <property type="evidence" value="ECO:0007669"/>
    <property type="project" value="UniProtKB-KW"/>
</dbReference>
<feature type="binding site" evidence="9">
    <location>
        <position position="136"/>
    </location>
    <ligand>
        <name>1-deoxy-D-xylulose 5-phosphate</name>
        <dbReference type="ChEBI" id="CHEBI:57792"/>
    </ligand>
</feature>
<proteinExistence type="inferred from homology"/>
<comment type="cofactor">
    <cofactor evidence="9">
        <name>Mg(2+)</name>
        <dbReference type="ChEBI" id="CHEBI:18420"/>
    </cofactor>
    <cofactor evidence="9">
        <name>Mn(2+)</name>
        <dbReference type="ChEBI" id="CHEBI:29035"/>
    </cofactor>
</comment>
<evidence type="ECO:0000259" key="10">
    <source>
        <dbReference type="Pfam" id="PF02670"/>
    </source>
</evidence>
<comment type="caution">
    <text evidence="9">Lacks conserved residue(s) required for the propagation of feature annotation.</text>
</comment>
<comment type="similarity">
    <text evidence="2 9">Belongs to the DXR family.</text>
</comment>
<keyword evidence="4 9" id="KW-0521">NADP</keyword>
<dbReference type="Pfam" id="PF08436">
    <property type="entry name" value="DXP_redisom_C"/>
    <property type="match status" value="1"/>
</dbReference>
<gene>
    <name evidence="9" type="primary">dxr</name>
    <name evidence="13" type="ORF">BO222_01835</name>
</gene>
<dbReference type="HAMAP" id="MF_00183">
    <property type="entry name" value="DXP_reductoisom"/>
    <property type="match status" value="1"/>
</dbReference>
<comment type="caution">
    <text evidence="13">The sequence shown here is derived from an EMBL/GenBank/DDBJ whole genome shotgun (WGS) entry which is preliminary data.</text>
</comment>
<dbReference type="PANTHER" id="PTHR30525:SF0">
    <property type="entry name" value="1-DEOXY-D-XYLULOSE 5-PHOSPHATE REDUCTOISOMERASE, CHLOROPLASTIC"/>
    <property type="match status" value="1"/>
</dbReference>
<keyword evidence="14" id="KW-1185">Reference proteome</keyword>
<evidence type="ECO:0000256" key="9">
    <source>
        <dbReference type="HAMAP-Rule" id="MF_00183"/>
    </source>
</evidence>
<dbReference type="Pfam" id="PF02670">
    <property type="entry name" value="DXP_reductoisom"/>
    <property type="match status" value="1"/>
</dbReference>
<dbReference type="UniPathway" id="UPA00056">
    <property type="reaction ID" value="UER00092"/>
</dbReference>
<evidence type="ECO:0000256" key="5">
    <source>
        <dbReference type="ARBA" id="ARBA00023002"/>
    </source>
</evidence>
<dbReference type="AlphaFoldDB" id="A0A1U7NII9"/>
<dbReference type="OrthoDB" id="9806546at2"/>
<comment type="pathway">
    <text evidence="1 9">Isoprenoid biosynthesis; isopentenyl diphosphate biosynthesis via DXP pathway; isopentenyl diphosphate from 1-deoxy-D-xylulose 5-phosphate: step 1/6.</text>
</comment>
<comment type="function">
    <text evidence="9">Catalyzes the NADPH-dependent rearrangement and reduction of 1-deoxy-D-xylulose-5-phosphate (DXP) to 2-C-methyl-D-erythritol 4-phosphate (MEP).</text>
</comment>
<keyword evidence="3 9" id="KW-0479">Metal-binding</keyword>
<feature type="binding site" evidence="9">
    <location>
        <position position="30"/>
    </location>
    <ligand>
        <name>NADPH</name>
        <dbReference type="ChEBI" id="CHEBI:57783"/>
    </ligand>
</feature>
<feature type="domain" description="DXP reductoisomerase C-terminal" evidence="12">
    <location>
        <begin position="272"/>
        <end position="389"/>
    </location>
</feature>
<dbReference type="InterPro" id="IPR036169">
    <property type="entry name" value="DXPR_C_sf"/>
</dbReference>
<comment type="catalytic activity">
    <reaction evidence="8">
        <text>2-C-methyl-D-erythritol 4-phosphate + NADP(+) = 1-deoxy-D-xylulose 5-phosphate + NADPH + H(+)</text>
        <dbReference type="Rhea" id="RHEA:13717"/>
        <dbReference type="ChEBI" id="CHEBI:15378"/>
        <dbReference type="ChEBI" id="CHEBI:57783"/>
        <dbReference type="ChEBI" id="CHEBI:57792"/>
        <dbReference type="ChEBI" id="CHEBI:58262"/>
        <dbReference type="ChEBI" id="CHEBI:58349"/>
        <dbReference type="EC" id="1.1.1.267"/>
    </reaction>
    <physiologicalReaction direction="right-to-left" evidence="8">
        <dbReference type="Rhea" id="RHEA:13719"/>
    </physiologicalReaction>
</comment>
<accession>A0A1U7NII9</accession>
<dbReference type="GO" id="GO:0051484">
    <property type="term" value="P:isopentenyl diphosphate biosynthetic process, methylerythritol 4-phosphate pathway involved in terpenoid biosynthetic process"/>
    <property type="evidence" value="ECO:0007669"/>
    <property type="project" value="UniProtKB-ARBA"/>
</dbReference>
<feature type="binding site" evidence="9">
    <location>
        <position position="163"/>
    </location>
    <ligand>
        <name>Mn(2+)</name>
        <dbReference type="ChEBI" id="CHEBI:29035"/>
    </ligand>
</feature>
<name>A0A1U7NII9_9FIRM</name>
<keyword evidence="13" id="KW-0413">Isomerase</keyword>
<feature type="binding site" evidence="9">
    <location>
        <position position="161"/>
    </location>
    <ligand>
        <name>Mn(2+)</name>
        <dbReference type="ChEBI" id="CHEBI:29035"/>
    </ligand>
</feature>
<evidence type="ECO:0000313" key="13">
    <source>
        <dbReference type="EMBL" id="OLU42327.1"/>
    </source>
</evidence>
<feature type="binding site" evidence="9">
    <location>
        <position position="232"/>
    </location>
    <ligand>
        <name>Mn(2+)</name>
        <dbReference type="ChEBI" id="CHEBI:29035"/>
    </ligand>
</feature>
<dbReference type="InterPro" id="IPR013644">
    <property type="entry name" value="DXP_reductoisomerase_C"/>
</dbReference>
<reference evidence="13 14" key="1">
    <citation type="submission" date="2016-11" db="EMBL/GenBank/DDBJ databases">
        <title>Description of two novel members of the family Erysipelotrichaceae: Ileibacterium lipovorans gen. nov., sp. nov. and Dubosiella newyorkensis, gen. nov., sp. nov.</title>
        <authorList>
            <person name="Cox L.M."/>
            <person name="Sohn J."/>
            <person name="Tyrrell K.L."/>
            <person name="Citron D.M."/>
            <person name="Lawson P.A."/>
            <person name="Patel N.B."/>
            <person name="Iizumi T."/>
            <person name="Perez-Perez G.I."/>
            <person name="Goldstein E.J."/>
            <person name="Blaser M.J."/>
        </authorList>
    </citation>
    <scope>NUCLEOTIDE SEQUENCE [LARGE SCALE GENOMIC DNA]</scope>
    <source>
        <strain evidence="13 14">NYU-BL-A3</strain>
    </source>
</reference>
<dbReference type="NCBIfam" id="TIGR00243">
    <property type="entry name" value="Dxr"/>
    <property type="match status" value="1"/>
</dbReference>
<feature type="binding site" evidence="9">
    <location>
        <position position="216"/>
    </location>
    <ligand>
        <name>NADPH</name>
        <dbReference type="ChEBI" id="CHEBI:57783"/>
    </ligand>
</feature>
<feature type="domain" description="1-deoxy-D-xylulose 5-phosphate reductoisomerase N-terminal" evidence="10">
    <location>
        <begin position="22"/>
        <end position="143"/>
    </location>
</feature>
<keyword evidence="6 9" id="KW-0464">Manganese</keyword>
<feature type="binding site" evidence="9">
    <location>
        <position position="187"/>
    </location>
    <ligand>
        <name>1-deoxy-D-xylulose 5-phosphate</name>
        <dbReference type="ChEBI" id="CHEBI:57792"/>
    </ligand>
</feature>
<evidence type="ECO:0000256" key="2">
    <source>
        <dbReference type="ARBA" id="ARBA00006825"/>
    </source>
</evidence>
<dbReference type="GeneID" id="82201977"/>
<dbReference type="Gene3D" id="3.40.50.720">
    <property type="entry name" value="NAD(P)-binding Rossmann-like Domain"/>
    <property type="match status" value="1"/>
</dbReference>
<feature type="binding site" evidence="9">
    <location>
        <position position="137"/>
    </location>
    <ligand>
        <name>NADPH</name>
        <dbReference type="ChEBI" id="CHEBI:57783"/>
    </ligand>
</feature>
<feature type="domain" description="1-deoxy-D-xylulose 5-phosphate reductoisomerase C-terminal" evidence="11">
    <location>
        <begin position="157"/>
        <end position="240"/>
    </location>
</feature>
<evidence type="ECO:0000256" key="7">
    <source>
        <dbReference type="ARBA" id="ARBA00023229"/>
    </source>
</evidence>
<feature type="binding site" evidence="9">
    <location>
        <position position="163"/>
    </location>
    <ligand>
        <name>1-deoxy-D-xylulose 5-phosphate</name>
        <dbReference type="ChEBI" id="CHEBI:57792"/>
    </ligand>
</feature>
<dbReference type="EMBL" id="MPJW01000061">
    <property type="protein sequence ID" value="OLU42327.1"/>
    <property type="molecule type" value="Genomic_DNA"/>
</dbReference>
<feature type="binding site" evidence="9">
    <location>
        <position position="223"/>
    </location>
    <ligand>
        <name>1-deoxy-D-xylulose 5-phosphate</name>
        <dbReference type="ChEBI" id="CHEBI:57792"/>
    </ligand>
</feature>
<dbReference type="Gene3D" id="1.10.1740.10">
    <property type="match status" value="1"/>
</dbReference>
<keyword evidence="9" id="KW-0460">Magnesium</keyword>
<dbReference type="InterPro" id="IPR036291">
    <property type="entry name" value="NAD(P)-bd_dom_sf"/>
</dbReference>
<dbReference type="InterPro" id="IPR013512">
    <property type="entry name" value="DXP_reductoisomerase_N"/>
</dbReference>
<keyword evidence="7 9" id="KW-0414">Isoprene biosynthesis</keyword>
<keyword evidence="5 9" id="KW-0560">Oxidoreductase</keyword>
<dbReference type="InterPro" id="IPR026877">
    <property type="entry name" value="DXPR_C"/>
</dbReference>
<feature type="binding site" evidence="9">
    <location>
        <position position="228"/>
    </location>
    <ligand>
        <name>1-deoxy-D-xylulose 5-phosphate</name>
        <dbReference type="ChEBI" id="CHEBI:57792"/>
    </ligand>
</feature>
<dbReference type="GO" id="GO:0030604">
    <property type="term" value="F:1-deoxy-D-xylulose-5-phosphate reductoisomerase activity"/>
    <property type="evidence" value="ECO:0007669"/>
    <property type="project" value="UniProtKB-UniRule"/>
</dbReference>
<feature type="binding site" evidence="9">
    <location>
        <position position="135"/>
    </location>
    <ligand>
        <name>NADPH</name>
        <dbReference type="ChEBI" id="CHEBI:57783"/>
    </ligand>
</feature>
<dbReference type="SUPFAM" id="SSF51735">
    <property type="entry name" value="NAD(P)-binding Rossmann-fold domains"/>
    <property type="match status" value="1"/>
</dbReference>
<feature type="binding site" evidence="9">
    <location>
        <position position="232"/>
    </location>
    <ligand>
        <name>1-deoxy-D-xylulose 5-phosphate</name>
        <dbReference type="ChEBI" id="CHEBI:57792"/>
    </ligand>
</feature>
<dbReference type="RefSeq" id="WP_075817858.1">
    <property type="nucleotide sequence ID" value="NZ_CAJUTZ010000048.1"/>
</dbReference>
<evidence type="ECO:0000256" key="4">
    <source>
        <dbReference type="ARBA" id="ARBA00022857"/>
    </source>
</evidence>
<dbReference type="Proteomes" id="UP000186341">
    <property type="component" value="Unassembled WGS sequence"/>
</dbReference>
<feature type="binding site" evidence="9">
    <location>
        <position position="28"/>
    </location>
    <ligand>
        <name>NADPH</name>
        <dbReference type="ChEBI" id="CHEBI:57783"/>
    </ligand>
</feature>
<feature type="binding site" evidence="9">
    <location>
        <position position="29"/>
    </location>
    <ligand>
        <name>NADPH</name>
        <dbReference type="ChEBI" id="CHEBI:57783"/>
    </ligand>
</feature>
<sequence>MYSAIPEPVSSDTNHQNKKRKVLLLGATGSIGSQTLDILREYPDHFELVGVSAGFSLKKLEEIMKEFPAVQAGGIALNDAPEMLASKKLYRGDNQMCDMIRDLDFDILVNATVGFRGLEPTLKAIEKGKDVALANKESLVCGGDLVLEALQKHGCKLYPIDSEHSAIFQCLQGNRIDQAARLIITASGGSFRNRNRDELEGVSVNEALAHPNWAMGKRITLDSATMVNKAFEVIEAHYLFGIPFDQIETVLHPESIVHSMVEFKDHAIIAQLGSADMHLPIQYALCYPDRMNITEEKPLDMTQTLDLHFKKMDFERYPMLKLAWLVGREKGNRGTVMNAADEQAVELFLDEKIGFLDIETCILEALKNIKNVENPTFEDLKKADSEARQFVRDLF</sequence>
<dbReference type="GO" id="GO:0070402">
    <property type="term" value="F:NADPH binding"/>
    <property type="evidence" value="ECO:0007669"/>
    <property type="project" value="InterPro"/>
</dbReference>
<evidence type="ECO:0000256" key="6">
    <source>
        <dbReference type="ARBA" id="ARBA00023211"/>
    </source>
</evidence>
<feature type="binding site" evidence="9">
    <location>
        <position position="54"/>
    </location>
    <ligand>
        <name>NADPH</name>
        <dbReference type="ChEBI" id="CHEBI:57783"/>
    </ligand>
</feature>
<feature type="binding site" evidence="9">
    <location>
        <position position="229"/>
    </location>
    <ligand>
        <name>1-deoxy-D-xylulose 5-phosphate</name>
        <dbReference type="ChEBI" id="CHEBI:57792"/>
    </ligand>
</feature>
<evidence type="ECO:0000313" key="14">
    <source>
        <dbReference type="Proteomes" id="UP000186341"/>
    </source>
</evidence>
<dbReference type="FunFam" id="3.40.50.720:FF:000045">
    <property type="entry name" value="1-deoxy-D-xylulose 5-phosphate reductoisomerase"/>
    <property type="match status" value="1"/>
</dbReference>
<organism evidence="13 14">
    <name type="scientific">Ileibacterium valens</name>
    <dbReference type="NCBI Taxonomy" id="1862668"/>
    <lineage>
        <taxon>Bacteria</taxon>
        <taxon>Bacillati</taxon>
        <taxon>Bacillota</taxon>
        <taxon>Erysipelotrichia</taxon>
        <taxon>Erysipelotrichales</taxon>
        <taxon>Erysipelotrichaceae</taxon>
        <taxon>Ileibacterium</taxon>
    </lineage>
</organism>
<dbReference type="GO" id="GO:0030145">
    <property type="term" value="F:manganese ion binding"/>
    <property type="evidence" value="ECO:0007669"/>
    <property type="project" value="TreeGrafter"/>
</dbReference>